<dbReference type="GO" id="GO:0005886">
    <property type="term" value="C:plasma membrane"/>
    <property type="evidence" value="ECO:0007669"/>
    <property type="project" value="UniProtKB-SubCell"/>
</dbReference>
<evidence type="ECO:0000256" key="4">
    <source>
        <dbReference type="ARBA" id="ARBA00022475"/>
    </source>
</evidence>
<evidence type="ECO:0000256" key="3">
    <source>
        <dbReference type="ARBA" id="ARBA00006263"/>
    </source>
</evidence>
<evidence type="ECO:0000256" key="6">
    <source>
        <dbReference type="ARBA" id="ARBA00022692"/>
    </source>
</evidence>
<dbReference type="NCBIfam" id="NF005792">
    <property type="entry name" value="PRK07630.1"/>
    <property type="match status" value="1"/>
</dbReference>
<protein>
    <recommendedName>
        <fullName evidence="9">Cobalamin biosynthesis protein CobD</fullName>
    </recommendedName>
</protein>
<feature type="transmembrane region" description="Helical" evidence="9">
    <location>
        <begin position="48"/>
        <end position="68"/>
    </location>
</feature>
<dbReference type="Proteomes" id="UP000238589">
    <property type="component" value="Unassembled WGS sequence"/>
</dbReference>
<keyword evidence="8 9" id="KW-0472">Membrane</keyword>
<feature type="transmembrane region" description="Helical" evidence="9">
    <location>
        <begin position="149"/>
        <end position="172"/>
    </location>
</feature>
<name>A0A2S9K4Z4_9BURK</name>
<keyword evidence="6 9" id="KW-0812">Transmembrane</keyword>
<feature type="transmembrane region" description="Helical" evidence="9">
    <location>
        <begin position="294"/>
        <end position="315"/>
    </location>
</feature>
<dbReference type="PANTHER" id="PTHR34308">
    <property type="entry name" value="COBALAMIN BIOSYNTHESIS PROTEIN CBIB"/>
    <property type="match status" value="1"/>
</dbReference>
<dbReference type="RefSeq" id="WP_105748055.1">
    <property type="nucleotide sequence ID" value="NZ_PVLQ01000027.1"/>
</dbReference>
<evidence type="ECO:0000256" key="2">
    <source>
        <dbReference type="ARBA" id="ARBA00004953"/>
    </source>
</evidence>
<feature type="transmembrane region" description="Helical" evidence="9">
    <location>
        <begin position="75"/>
        <end position="94"/>
    </location>
</feature>
<dbReference type="OrthoDB" id="8533534at2"/>
<evidence type="ECO:0000256" key="8">
    <source>
        <dbReference type="ARBA" id="ARBA00023136"/>
    </source>
</evidence>
<comment type="similarity">
    <text evidence="3 9">Belongs to the CobD/CbiB family.</text>
</comment>
<dbReference type="GO" id="GO:0009236">
    <property type="term" value="P:cobalamin biosynthetic process"/>
    <property type="evidence" value="ECO:0007669"/>
    <property type="project" value="UniProtKB-UniRule"/>
</dbReference>
<evidence type="ECO:0000313" key="11">
    <source>
        <dbReference type="Proteomes" id="UP000238589"/>
    </source>
</evidence>
<evidence type="ECO:0000256" key="9">
    <source>
        <dbReference type="HAMAP-Rule" id="MF_00024"/>
    </source>
</evidence>
<dbReference type="AlphaFoldDB" id="A0A2S9K4Z4"/>
<sequence>MSFFAIFLALLLEQARPLGRDNSAHRMATAWRRWVRRSLDAGQAPHGWMAWSAAALVPALLAAMVHWLLLPFSDLLMFAWTVGVLYLTLGFRQFSHYFTAIRQALEANDEASARAELAEWQQVEVGELPRQELLRHVIEHSALAAHHHVFGVLFAYSVFAALGFGPAGAVLYRMAESLARRWQPRLQDAPSSAAQQAAAQGWQWIDHVPARATALAFAVVGNFEEAIAAWRSDATRATQTNDGIVLAATAGAINVRLGGLGLGANPAAGEAGGPELSGVWSEGREPQNGHLTSLVGLVWRSVVLWLLLLALMTLARSVG</sequence>
<evidence type="ECO:0000256" key="7">
    <source>
        <dbReference type="ARBA" id="ARBA00022989"/>
    </source>
</evidence>
<keyword evidence="5 9" id="KW-0169">Cobalamin biosynthesis</keyword>
<organism evidence="10 11">
    <name type="scientific">Malikia granosa</name>
    <dbReference type="NCBI Taxonomy" id="263067"/>
    <lineage>
        <taxon>Bacteria</taxon>
        <taxon>Pseudomonadati</taxon>
        <taxon>Pseudomonadota</taxon>
        <taxon>Betaproteobacteria</taxon>
        <taxon>Burkholderiales</taxon>
        <taxon>Comamonadaceae</taxon>
        <taxon>Malikia</taxon>
    </lineage>
</organism>
<dbReference type="EMBL" id="PVLQ01000027">
    <property type="protein sequence ID" value="PRD65530.1"/>
    <property type="molecule type" value="Genomic_DNA"/>
</dbReference>
<evidence type="ECO:0000313" key="10">
    <source>
        <dbReference type="EMBL" id="PRD65530.1"/>
    </source>
</evidence>
<dbReference type="GO" id="GO:0015420">
    <property type="term" value="F:ABC-type vitamin B12 transporter activity"/>
    <property type="evidence" value="ECO:0007669"/>
    <property type="project" value="UniProtKB-UniRule"/>
</dbReference>
<dbReference type="HAMAP" id="MF_00024">
    <property type="entry name" value="CobD_CbiB"/>
    <property type="match status" value="1"/>
</dbReference>
<comment type="caution">
    <text evidence="9">Lacks conserved residue(s) required for the propagation of feature annotation.</text>
</comment>
<comment type="subcellular location">
    <subcellularLocation>
        <location evidence="1 9">Cell membrane</location>
        <topology evidence="1 9">Multi-pass membrane protein</topology>
    </subcellularLocation>
</comment>
<comment type="caution">
    <text evidence="10">The sequence shown here is derived from an EMBL/GenBank/DDBJ whole genome shotgun (WGS) entry which is preliminary data.</text>
</comment>
<reference evidence="10 11" key="1">
    <citation type="submission" date="2018-03" db="EMBL/GenBank/DDBJ databases">
        <title>Comparative genomics illustrates the genes involved in a hyperalkaliphilic mechanisms of Serpentinomonas isolated from highly-alkaline calcium-rich serpentinized springs.</title>
        <authorList>
            <person name="Suzuki S."/>
            <person name="Ishii S."/>
            <person name="Walworth N."/>
            <person name="Bird L."/>
            <person name="Kuenen J.G."/>
            <person name="Nealson K.H."/>
        </authorList>
    </citation>
    <scope>NUCLEOTIDE SEQUENCE [LARGE SCALE GENOMIC DNA]</scope>
    <source>
        <strain evidence="10 11">P1</strain>
    </source>
</reference>
<evidence type="ECO:0000256" key="1">
    <source>
        <dbReference type="ARBA" id="ARBA00004651"/>
    </source>
</evidence>
<evidence type="ECO:0000256" key="5">
    <source>
        <dbReference type="ARBA" id="ARBA00022573"/>
    </source>
</evidence>
<dbReference type="PANTHER" id="PTHR34308:SF1">
    <property type="entry name" value="COBALAMIN BIOSYNTHESIS PROTEIN CBIB"/>
    <property type="match status" value="1"/>
</dbReference>
<comment type="pathway">
    <text evidence="2 9">Cofactor biosynthesis; adenosylcobalamin biosynthesis.</text>
</comment>
<dbReference type="InterPro" id="IPR004485">
    <property type="entry name" value="Cobalamin_biosynth_CobD/CbiB"/>
</dbReference>
<comment type="function">
    <text evidence="9">Converts cobyric acid to cobinamide by the addition of aminopropanol on the F carboxylic group.</text>
</comment>
<gene>
    <name evidence="9" type="primary">cobD</name>
    <name evidence="10" type="ORF">C6P64_08095</name>
</gene>
<proteinExistence type="inferred from homology"/>
<dbReference type="UniPathway" id="UPA00148"/>
<accession>A0A2S9K4Z4</accession>
<keyword evidence="4 9" id="KW-1003">Cell membrane</keyword>
<keyword evidence="7 9" id="KW-1133">Transmembrane helix</keyword>
<keyword evidence="11" id="KW-1185">Reference proteome</keyword>
<dbReference type="GO" id="GO:0048472">
    <property type="term" value="F:threonine-phosphate decarboxylase activity"/>
    <property type="evidence" value="ECO:0007669"/>
    <property type="project" value="InterPro"/>
</dbReference>
<dbReference type="Pfam" id="PF03186">
    <property type="entry name" value="CobD_Cbib"/>
    <property type="match status" value="1"/>
</dbReference>